<dbReference type="GO" id="GO:0030870">
    <property type="term" value="C:Mre11 complex"/>
    <property type="evidence" value="ECO:0007669"/>
    <property type="project" value="InterPro"/>
</dbReference>
<dbReference type="PROSITE" id="PS50172">
    <property type="entry name" value="BRCT"/>
    <property type="match status" value="1"/>
</dbReference>
<dbReference type="EMBL" id="JACEGQ020000015">
    <property type="protein sequence ID" value="KAH8486229.1"/>
    <property type="molecule type" value="Genomic_DNA"/>
</dbReference>
<comment type="subcellular location">
    <subcellularLocation>
        <location evidence="2">Chromosome</location>
    </subcellularLocation>
    <subcellularLocation>
        <location evidence="1">Nucleus</location>
    </subcellularLocation>
</comment>
<dbReference type="InterPro" id="IPR040227">
    <property type="entry name" value="Nibrin-rel"/>
</dbReference>
<dbReference type="InterPro" id="IPR008984">
    <property type="entry name" value="SMAD_FHA_dom_sf"/>
</dbReference>
<evidence type="ECO:0000256" key="6">
    <source>
        <dbReference type="ARBA" id="ARBA00023242"/>
    </source>
</evidence>
<dbReference type="SUPFAM" id="SSF52113">
    <property type="entry name" value="BRCT domain"/>
    <property type="match status" value="1"/>
</dbReference>
<evidence type="ECO:0000313" key="11">
    <source>
        <dbReference type="Proteomes" id="UP000807159"/>
    </source>
</evidence>
<dbReference type="GO" id="GO:0005694">
    <property type="term" value="C:chromosome"/>
    <property type="evidence" value="ECO:0007669"/>
    <property type="project" value="UniProtKB-SubCell"/>
</dbReference>
<dbReference type="GO" id="GO:0003684">
    <property type="term" value="F:damaged DNA binding"/>
    <property type="evidence" value="ECO:0007669"/>
    <property type="project" value="TreeGrafter"/>
</dbReference>
<dbReference type="GO" id="GO:0000724">
    <property type="term" value="P:double-strand break repair via homologous recombination"/>
    <property type="evidence" value="ECO:0007669"/>
    <property type="project" value="TreeGrafter"/>
</dbReference>
<organism evidence="10 11">
    <name type="scientific">Populus deltoides</name>
    <name type="common">Eastern poplar</name>
    <name type="synonym">Eastern cottonwood</name>
    <dbReference type="NCBI Taxonomy" id="3696"/>
    <lineage>
        <taxon>Eukaryota</taxon>
        <taxon>Viridiplantae</taxon>
        <taxon>Streptophyta</taxon>
        <taxon>Embryophyta</taxon>
        <taxon>Tracheophyta</taxon>
        <taxon>Spermatophyta</taxon>
        <taxon>Magnoliopsida</taxon>
        <taxon>eudicotyledons</taxon>
        <taxon>Gunneridae</taxon>
        <taxon>Pentapetalae</taxon>
        <taxon>rosids</taxon>
        <taxon>fabids</taxon>
        <taxon>Malpighiales</taxon>
        <taxon>Salicaceae</taxon>
        <taxon>Saliceae</taxon>
        <taxon>Populus</taxon>
    </lineage>
</organism>
<evidence type="ECO:0000256" key="3">
    <source>
        <dbReference type="ARBA" id="ARBA00022454"/>
    </source>
</evidence>
<sequence length="503" mass="56371">MDHPLHMKSDLPSRVLIRDCSKYGTYINKEKVHKFLNKETFLKDGDVVSFGTGTAVYRFCFVPLVFFIYCSESFQVDQLLRDKVSSIGACITYNLSEECTHVLADQLMPVKEDLVDAIVSKKPIVLRSWVELVAEKRIGLEIPSWSSYMPTLTVEGVSVKVAASGTRAKCLEGFTCLLESINMVNNLAACHTLIVKMYMEPSHFKDEGGHDMIVIRLWMRLNKSKYKFKDRLQSLLEVCGAKIVLVEEFCSNAEGLDCGQDSHVVCVIPRGSPDKFNLFNKLGSLSRVNELDLLRAVLAGHLDLSVLVSPSVLVSSSCSTDETVVADSEAEVETPTSEHFTADISNEEAPKYVNKLEMSIDPHLRSENNHVVSSTYSIGNMTGKRETVDEAESGNSDIIYSQDLIIRDLNLPAQISSTPNNEVLNFKRFRKGNTQSGNSFNNLIPFSKYPYKDFDYGNQDMLESVKEEKRRKQMEAIAEDLFNTEKGRRRGVAGSLHVLLTRG</sequence>
<dbReference type="Gene3D" id="2.60.200.20">
    <property type="match status" value="1"/>
</dbReference>
<evidence type="ECO:0000259" key="9">
    <source>
        <dbReference type="PROSITE" id="PS50172"/>
    </source>
</evidence>
<evidence type="ECO:0000256" key="5">
    <source>
        <dbReference type="ARBA" id="ARBA00023204"/>
    </source>
</evidence>
<dbReference type="Gene3D" id="3.40.50.10190">
    <property type="entry name" value="BRCT domain"/>
    <property type="match status" value="1"/>
</dbReference>
<keyword evidence="11" id="KW-1185">Reference proteome</keyword>
<dbReference type="Pfam" id="PF00498">
    <property type="entry name" value="FHA"/>
    <property type="match status" value="1"/>
</dbReference>
<dbReference type="Proteomes" id="UP000807159">
    <property type="component" value="Chromosome 15"/>
</dbReference>
<keyword evidence="7" id="KW-0131">Cell cycle</keyword>
<dbReference type="InterPro" id="IPR036420">
    <property type="entry name" value="BRCT_dom_sf"/>
</dbReference>
<reference evidence="10" key="1">
    <citation type="journal article" date="2021" name="J. Hered.">
        <title>Genome Assembly of Salicaceae Populus deltoides (Eastern Cottonwood) I-69 Based on Nanopore Sequencing and Hi-C Technologies.</title>
        <authorList>
            <person name="Bai S."/>
            <person name="Wu H."/>
            <person name="Zhang J."/>
            <person name="Pan Z."/>
            <person name="Zhao W."/>
            <person name="Li Z."/>
            <person name="Tong C."/>
        </authorList>
    </citation>
    <scope>NUCLEOTIDE SEQUENCE</scope>
    <source>
        <tissue evidence="10">Leaf</tissue>
    </source>
</reference>
<keyword evidence="4" id="KW-0227">DNA damage</keyword>
<dbReference type="AlphaFoldDB" id="A0A8T2WYA3"/>
<dbReference type="SUPFAM" id="SSF49879">
    <property type="entry name" value="SMAD/FHA domain"/>
    <property type="match status" value="1"/>
</dbReference>
<keyword evidence="5" id="KW-0234">DNA repair</keyword>
<dbReference type="GO" id="GO:0007095">
    <property type="term" value="P:mitotic G2 DNA damage checkpoint signaling"/>
    <property type="evidence" value="ECO:0007669"/>
    <property type="project" value="InterPro"/>
</dbReference>
<dbReference type="InterPro" id="IPR001357">
    <property type="entry name" value="BRCT_dom"/>
</dbReference>
<dbReference type="InterPro" id="IPR000253">
    <property type="entry name" value="FHA_dom"/>
</dbReference>
<feature type="domain" description="BRCT" evidence="9">
    <location>
        <begin position="61"/>
        <end position="130"/>
    </location>
</feature>
<evidence type="ECO:0000256" key="8">
    <source>
        <dbReference type="ARBA" id="ARBA00044757"/>
    </source>
</evidence>
<dbReference type="PANTHER" id="PTHR12162:SF0">
    <property type="entry name" value="NIBRIN"/>
    <property type="match status" value="1"/>
</dbReference>
<name>A0A8T2WYA3_POPDE</name>
<evidence type="ECO:0000256" key="4">
    <source>
        <dbReference type="ARBA" id="ARBA00022763"/>
    </source>
</evidence>
<proteinExistence type="inferred from homology"/>
<dbReference type="CDD" id="cd00027">
    <property type="entry name" value="BRCT"/>
    <property type="match status" value="1"/>
</dbReference>
<evidence type="ECO:0000256" key="1">
    <source>
        <dbReference type="ARBA" id="ARBA00004123"/>
    </source>
</evidence>
<keyword evidence="3" id="KW-0158">Chromosome</keyword>
<keyword evidence="6" id="KW-0539">Nucleus</keyword>
<protein>
    <recommendedName>
        <fullName evidence="9">BRCT domain-containing protein</fullName>
    </recommendedName>
</protein>
<evidence type="ECO:0000256" key="7">
    <source>
        <dbReference type="ARBA" id="ARBA00023306"/>
    </source>
</evidence>
<dbReference type="Pfam" id="PF00533">
    <property type="entry name" value="BRCT"/>
    <property type="match status" value="1"/>
</dbReference>
<evidence type="ECO:0000256" key="2">
    <source>
        <dbReference type="ARBA" id="ARBA00004286"/>
    </source>
</evidence>
<comment type="similarity">
    <text evidence="8">Belongs to the Nibrin family.</text>
</comment>
<dbReference type="PANTHER" id="PTHR12162">
    <property type="entry name" value="NIBRIN-RELATED"/>
    <property type="match status" value="1"/>
</dbReference>
<accession>A0A8T2WYA3</accession>
<comment type="caution">
    <text evidence="10">The sequence shown here is derived from an EMBL/GenBank/DDBJ whole genome shotgun (WGS) entry which is preliminary data.</text>
</comment>
<gene>
    <name evidence="10" type="ORF">H0E87_025302</name>
</gene>
<evidence type="ECO:0000313" key="10">
    <source>
        <dbReference type="EMBL" id="KAH8486229.1"/>
    </source>
</evidence>